<dbReference type="GO" id="GO:0070005">
    <property type="term" value="F:cysteine-type aminopeptidase activity"/>
    <property type="evidence" value="ECO:0007669"/>
    <property type="project" value="InterPro"/>
</dbReference>
<feature type="signal peptide" evidence="6">
    <location>
        <begin position="1"/>
        <end position="19"/>
    </location>
</feature>
<dbReference type="InterPro" id="IPR000169">
    <property type="entry name" value="Pept_cys_AS"/>
</dbReference>
<feature type="active site" evidence="5">
    <location>
        <position position="335"/>
    </location>
</feature>
<comment type="similarity">
    <text evidence="4">Belongs to the peptidase C1 family.</text>
</comment>
<dbReference type="SUPFAM" id="SSF54001">
    <property type="entry name" value="Cysteine proteinases"/>
    <property type="match status" value="1"/>
</dbReference>
<evidence type="ECO:0000259" key="7">
    <source>
        <dbReference type="SMART" id="SM00645"/>
    </source>
</evidence>
<dbReference type="SMART" id="SM00645">
    <property type="entry name" value="Pept_C1"/>
    <property type="match status" value="1"/>
</dbReference>
<name>A0A2T5C4K6_9BACT</name>
<keyword evidence="3 4" id="KW-0788">Thiol protease</keyword>
<dbReference type="Gene3D" id="3.90.70.10">
    <property type="entry name" value="Cysteine proteinases"/>
    <property type="match status" value="1"/>
</dbReference>
<evidence type="ECO:0000313" key="9">
    <source>
        <dbReference type="Proteomes" id="UP000243525"/>
    </source>
</evidence>
<feature type="active site" evidence="5">
    <location>
        <position position="52"/>
    </location>
</feature>
<evidence type="ECO:0000313" key="8">
    <source>
        <dbReference type="EMBL" id="PTN09784.1"/>
    </source>
</evidence>
<dbReference type="GO" id="GO:0043418">
    <property type="term" value="P:homocysteine catabolic process"/>
    <property type="evidence" value="ECO:0007669"/>
    <property type="project" value="TreeGrafter"/>
</dbReference>
<proteinExistence type="inferred from homology"/>
<dbReference type="GO" id="GO:0006508">
    <property type="term" value="P:proteolysis"/>
    <property type="evidence" value="ECO:0007669"/>
    <property type="project" value="UniProtKB-KW"/>
</dbReference>
<dbReference type="PIRSF" id="PIRSF005700">
    <property type="entry name" value="PepC"/>
    <property type="match status" value="1"/>
</dbReference>
<keyword evidence="6" id="KW-0732">Signal</keyword>
<dbReference type="EMBL" id="QAAD01000003">
    <property type="protein sequence ID" value="PTN09784.1"/>
    <property type="molecule type" value="Genomic_DNA"/>
</dbReference>
<dbReference type="AlphaFoldDB" id="A0A2T5C4K6"/>
<keyword evidence="1 4" id="KW-0645">Protease</keyword>
<sequence length="399" mass="45387">MKKLALVLVIALFAATARGQEDTTKTEKGYHFTSIKELAYTPVKNQNRSGTCWSFSTIGFLESEMLRAGKPETNLSEMYIVWHTYLQKALKYVRLHGNINFSAGGAFHDVTNMIQQYGIVPEDAYQGLNYGEKQHVHAELDKMLTEQVKAVVENGNKKLSPAWIESVKGTLNAYLGELPESFKYDGKTYTPQTFATKYVGLNMDDYVELTSFTHHPFYSKFVIEIPDNWMWGEVYNLPLDEFMQVIDGSIEAGYTVAWGADVSERGFSTSRQGIAVVPAVDKTEMSDAEISKWEELSEKEQDAQLYKLDKPGKEKEITQVMRQVSFDNYETTDDHGMLIVGTAKDQDGNLYYKVKNSWGDYNKYDGLFYASKPYVEYKTMSIMVNKNAIPKNIREKLGL</sequence>
<organism evidence="8 9">
    <name type="scientific">Mangrovibacterium marinum</name>
    <dbReference type="NCBI Taxonomy" id="1639118"/>
    <lineage>
        <taxon>Bacteria</taxon>
        <taxon>Pseudomonadati</taxon>
        <taxon>Bacteroidota</taxon>
        <taxon>Bacteroidia</taxon>
        <taxon>Marinilabiliales</taxon>
        <taxon>Prolixibacteraceae</taxon>
        <taxon>Mangrovibacterium</taxon>
    </lineage>
</organism>
<dbReference type="PROSITE" id="PS00139">
    <property type="entry name" value="THIOL_PROTEASE_CYS"/>
    <property type="match status" value="1"/>
</dbReference>
<dbReference type="OrthoDB" id="9814054at2"/>
<dbReference type="PANTHER" id="PTHR10363:SF2">
    <property type="entry name" value="BLEOMYCIN HYDROLASE"/>
    <property type="match status" value="1"/>
</dbReference>
<evidence type="ECO:0000256" key="1">
    <source>
        <dbReference type="ARBA" id="ARBA00022670"/>
    </source>
</evidence>
<evidence type="ECO:0000256" key="2">
    <source>
        <dbReference type="ARBA" id="ARBA00022801"/>
    </source>
</evidence>
<dbReference type="Pfam" id="PF03051">
    <property type="entry name" value="Peptidase_C1_2"/>
    <property type="match status" value="2"/>
</dbReference>
<dbReference type="GO" id="GO:0009636">
    <property type="term" value="P:response to toxic substance"/>
    <property type="evidence" value="ECO:0007669"/>
    <property type="project" value="TreeGrafter"/>
</dbReference>
<evidence type="ECO:0000256" key="4">
    <source>
        <dbReference type="PIRNR" id="PIRNR005700"/>
    </source>
</evidence>
<dbReference type="Proteomes" id="UP000243525">
    <property type="component" value="Unassembled WGS sequence"/>
</dbReference>
<comment type="caution">
    <text evidence="8">The sequence shown here is derived from an EMBL/GenBank/DDBJ whole genome shotgun (WGS) entry which is preliminary data.</text>
</comment>
<dbReference type="InterPro" id="IPR038765">
    <property type="entry name" value="Papain-like_cys_pep_sf"/>
</dbReference>
<evidence type="ECO:0000256" key="5">
    <source>
        <dbReference type="PIRSR" id="PIRSR005700-1"/>
    </source>
</evidence>
<protein>
    <recommendedName>
        <fullName evidence="4">Aminopeptidase</fullName>
    </recommendedName>
</protein>
<gene>
    <name evidence="8" type="ORF">C8N47_10378</name>
</gene>
<keyword evidence="4" id="KW-0031">Aminopeptidase</keyword>
<keyword evidence="2 4" id="KW-0378">Hydrolase</keyword>
<reference evidence="8 9" key="1">
    <citation type="submission" date="2018-04" db="EMBL/GenBank/DDBJ databases">
        <title>Genomic Encyclopedia of Archaeal and Bacterial Type Strains, Phase II (KMG-II): from individual species to whole genera.</title>
        <authorList>
            <person name="Goeker M."/>
        </authorList>
    </citation>
    <scope>NUCLEOTIDE SEQUENCE [LARGE SCALE GENOMIC DNA]</scope>
    <source>
        <strain evidence="8 9">DSM 28823</strain>
    </source>
</reference>
<accession>A0A2T5C4K6</accession>
<feature type="chain" id="PRO_5015735151" description="Aminopeptidase" evidence="6">
    <location>
        <begin position="20"/>
        <end position="399"/>
    </location>
</feature>
<dbReference type="PANTHER" id="PTHR10363">
    <property type="entry name" value="BLEOMYCIN HYDROLASE"/>
    <property type="match status" value="1"/>
</dbReference>
<evidence type="ECO:0000256" key="3">
    <source>
        <dbReference type="ARBA" id="ARBA00022807"/>
    </source>
</evidence>
<evidence type="ECO:0000256" key="6">
    <source>
        <dbReference type="SAM" id="SignalP"/>
    </source>
</evidence>
<dbReference type="InterPro" id="IPR004134">
    <property type="entry name" value="Peptidase_C1B"/>
</dbReference>
<keyword evidence="9" id="KW-1185">Reference proteome</keyword>
<dbReference type="InterPro" id="IPR000668">
    <property type="entry name" value="Peptidase_C1A_C"/>
</dbReference>
<feature type="active site" evidence="5">
    <location>
        <position position="356"/>
    </location>
</feature>
<feature type="domain" description="Peptidase C1A papain C-terminal" evidence="7">
    <location>
        <begin position="28"/>
        <end position="374"/>
    </location>
</feature>
<dbReference type="GO" id="GO:0005737">
    <property type="term" value="C:cytoplasm"/>
    <property type="evidence" value="ECO:0007669"/>
    <property type="project" value="TreeGrafter"/>
</dbReference>